<name>A0A1T4KRC8_9HYPH</name>
<accession>A0A1T4KRC8</accession>
<keyword evidence="1" id="KW-0489">Methyltransferase</keyword>
<evidence type="ECO:0000313" key="1">
    <source>
        <dbReference type="EMBL" id="SJZ44962.1"/>
    </source>
</evidence>
<organism evidence="1 2">
    <name type="scientific">Enhydrobacter aerosaccus</name>
    <dbReference type="NCBI Taxonomy" id="225324"/>
    <lineage>
        <taxon>Bacteria</taxon>
        <taxon>Pseudomonadati</taxon>
        <taxon>Pseudomonadota</taxon>
        <taxon>Alphaproteobacteria</taxon>
        <taxon>Hyphomicrobiales</taxon>
        <taxon>Enhydrobacter</taxon>
    </lineage>
</organism>
<evidence type="ECO:0000313" key="2">
    <source>
        <dbReference type="Proteomes" id="UP000190092"/>
    </source>
</evidence>
<proteinExistence type="predicted"/>
<dbReference type="Proteomes" id="UP000190092">
    <property type="component" value="Unassembled WGS sequence"/>
</dbReference>
<dbReference type="Gene3D" id="3.40.50.150">
    <property type="entry name" value="Vaccinia Virus protein VP39"/>
    <property type="match status" value="1"/>
</dbReference>
<dbReference type="GO" id="GO:0032259">
    <property type="term" value="P:methylation"/>
    <property type="evidence" value="ECO:0007669"/>
    <property type="project" value="UniProtKB-KW"/>
</dbReference>
<dbReference type="EMBL" id="FUWJ01000001">
    <property type="protein sequence ID" value="SJZ44962.1"/>
    <property type="molecule type" value="Genomic_DNA"/>
</dbReference>
<sequence>MLRRYSWLFERPQPAVPDSSSGLTFTRDWFSSNKVQFQTFLRALTGTACNLLEIGCYEGRATCWLIQNIATHPDARITCIDIVRQPCFGFNVDAVGGGGKVSFVQGMSRSALRELPLDHFDFIYVDGAHATVEVLEDAVLSFRLLKAGGILAFDDYKWDDSRFRRDGLPKPAIDSFLKIYAKKIYVLFKGYQVWVRKIAD</sequence>
<reference evidence="2" key="1">
    <citation type="submission" date="2017-02" db="EMBL/GenBank/DDBJ databases">
        <authorList>
            <person name="Varghese N."/>
            <person name="Submissions S."/>
        </authorList>
    </citation>
    <scope>NUCLEOTIDE SEQUENCE [LARGE SCALE GENOMIC DNA]</scope>
    <source>
        <strain evidence="2">ATCC 27094</strain>
    </source>
</reference>
<gene>
    <name evidence="1" type="ORF">SAMN02745126_01112</name>
</gene>
<dbReference type="Pfam" id="PF13578">
    <property type="entry name" value="Methyltransf_24"/>
    <property type="match status" value="1"/>
</dbReference>
<dbReference type="InterPro" id="IPR029063">
    <property type="entry name" value="SAM-dependent_MTases_sf"/>
</dbReference>
<dbReference type="OrthoDB" id="7236134at2"/>
<keyword evidence="2" id="KW-1185">Reference proteome</keyword>
<dbReference type="GO" id="GO:0008168">
    <property type="term" value="F:methyltransferase activity"/>
    <property type="evidence" value="ECO:0007669"/>
    <property type="project" value="UniProtKB-KW"/>
</dbReference>
<dbReference type="SUPFAM" id="SSF53335">
    <property type="entry name" value="S-adenosyl-L-methionine-dependent methyltransferases"/>
    <property type="match status" value="1"/>
</dbReference>
<protein>
    <submittedName>
        <fullName evidence="1">Methyltransferase domain-containing protein</fullName>
    </submittedName>
</protein>
<keyword evidence="1" id="KW-0808">Transferase</keyword>
<dbReference type="CDD" id="cd02440">
    <property type="entry name" value="AdoMet_MTases"/>
    <property type="match status" value="1"/>
</dbReference>
<dbReference type="STRING" id="225324.SAMN02745126_01112"/>
<dbReference type="RefSeq" id="WP_085932784.1">
    <property type="nucleotide sequence ID" value="NZ_FUWJ01000001.1"/>
</dbReference>
<dbReference type="AlphaFoldDB" id="A0A1T4KRC8"/>